<protein>
    <submittedName>
        <fullName evidence="3">Uncharacterized protein</fullName>
    </submittedName>
</protein>
<dbReference type="RefSeq" id="WP_267624160.1">
    <property type="nucleotide sequence ID" value="NZ_JAODIW010000008.1"/>
</dbReference>
<dbReference type="EMBL" id="JBHSDS010000006">
    <property type="protein sequence ID" value="MFC4358204.1"/>
    <property type="molecule type" value="Genomic_DNA"/>
</dbReference>
<dbReference type="Pfam" id="PF24377">
    <property type="entry name" value="DUF7533"/>
    <property type="match status" value="1"/>
</dbReference>
<dbReference type="AlphaFoldDB" id="A0ABD5PCL0"/>
<proteinExistence type="predicted"/>
<gene>
    <name evidence="3" type="ORF">ACFO0N_09615</name>
</gene>
<feature type="region of interest" description="Disordered" evidence="1">
    <location>
        <begin position="71"/>
        <end position="94"/>
    </location>
</feature>
<sequence>MGLGIIDTLGVAGSLVFAIPLGIYGIDALLSGRTFLGGFCLAVAVAMVALPHYLTTPTDLVGGAAKRVTGKAVKAPEEDGGGNGSESGTRENGE</sequence>
<dbReference type="Proteomes" id="UP001595921">
    <property type="component" value="Unassembled WGS sequence"/>
</dbReference>
<evidence type="ECO:0000256" key="1">
    <source>
        <dbReference type="SAM" id="MobiDB-lite"/>
    </source>
</evidence>
<keyword evidence="2" id="KW-1133">Transmembrane helix</keyword>
<keyword evidence="4" id="KW-1185">Reference proteome</keyword>
<reference evidence="3 4" key="1">
    <citation type="journal article" date="2019" name="Int. J. Syst. Evol. Microbiol.">
        <title>The Global Catalogue of Microorganisms (GCM) 10K type strain sequencing project: providing services to taxonomists for standard genome sequencing and annotation.</title>
        <authorList>
            <consortium name="The Broad Institute Genomics Platform"/>
            <consortium name="The Broad Institute Genome Sequencing Center for Infectious Disease"/>
            <person name="Wu L."/>
            <person name="Ma J."/>
        </authorList>
    </citation>
    <scope>NUCLEOTIDE SEQUENCE [LARGE SCALE GENOMIC DNA]</scope>
    <source>
        <strain evidence="3 4">CGMCC 1.12553</strain>
    </source>
</reference>
<evidence type="ECO:0000313" key="3">
    <source>
        <dbReference type="EMBL" id="MFC4358204.1"/>
    </source>
</evidence>
<dbReference type="InterPro" id="IPR055955">
    <property type="entry name" value="DUF7533"/>
</dbReference>
<evidence type="ECO:0000256" key="2">
    <source>
        <dbReference type="SAM" id="Phobius"/>
    </source>
</evidence>
<accession>A0ABD5PCL0</accession>
<comment type="caution">
    <text evidence="3">The sequence shown here is derived from an EMBL/GenBank/DDBJ whole genome shotgun (WGS) entry which is preliminary data.</text>
</comment>
<evidence type="ECO:0000313" key="4">
    <source>
        <dbReference type="Proteomes" id="UP001595921"/>
    </source>
</evidence>
<feature type="transmembrane region" description="Helical" evidence="2">
    <location>
        <begin position="35"/>
        <end position="54"/>
    </location>
</feature>
<feature type="transmembrane region" description="Helical" evidence="2">
    <location>
        <begin position="6"/>
        <end position="26"/>
    </location>
</feature>
<name>A0ABD5PCL0_9EURY</name>
<keyword evidence="2" id="KW-0812">Transmembrane</keyword>
<keyword evidence="2" id="KW-0472">Membrane</keyword>
<organism evidence="3 4">
    <name type="scientific">Halobium salinum</name>
    <dbReference type="NCBI Taxonomy" id="1364940"/>
    <lineage>
        <taxon>Archaea</taxon>
        <taxon>Methanobacteriati</taxon>
        <taxon>Methanobacteriota</taxon>
        <taxon>Stenosarchaea group</taxon>
        <taxon>Halobacteria</taxon>
        <taxon>Halobacteriales</taxon>
        <taxon>Haloferacaceae</taxon>
        <taxon>Halobium</taxon>
    </lineage>
</organism>